<dbReference type="Gene3D" id="3.40.970.10">
    <property type="entry name" value="Ribonuclease H1, N-terminal domain"/>
    <property type="match status" value="1"/>
</dbReference>
<dbReference type="FunFam" id="3.40.970.10:FF:000002">
    <property type="entry name" value="Ribonuclease H"/>
    <property type="match status" value="1"/>
</dbReference>
<feature type="domain" description="RNase H type-1" evidence="11">
    <location>
        <begin position="103"/>
        <end position="235"/>
    </location>
</feature>
<dbReference type="InterPro" id="IPR002156">
    <property type="entry name" value="RNaseH_domain"/>
</dbReference>
<dbReference type="InterPro" id="IPR036397">
    <property type="entry name" value="RNaseH_sf"/>
</dbReference>
<comment type="caution">
    <text evidence="12">The sequence shown here is derived from an EMBL/GenBank/DDBJ whole genome shotgun (WGS) entry which is preliminary data.</text>
</comment>
<keyword evidence="13" id="KW-1185">Reference proteome</keyword>
<dbReference type="GO" id="GO:0004523">
    <property type="term" value="F:RNA-DNA hybrid ribonuclease activity"/>
    <property type="evidence" value="ECO:0007669"/>
    <property type="project" value="UniProtKB-EC"/>
</dbReference>
<dbReference type="AlphaFoldDB" id="A0AAW1QI14"/>
<dbReference type="GO" id="GO:0046872">
    <property type="term" value="F:metal ion binding"/>
    <property type="evidence" value="ECO:0007669"/>
    <property type="project" value="UniProtKB-KW"/>
</dbReference>
<dbReference type="Gene3D" id="3.30.420.10">
    <property type="entry name" value="Ribonuclease H-like superfamily/Ribonuclease H"/>
    <property type="match status" value="1"/>
</dbReference>
<evidence type="ECO:0000256" key="7">
    <source>
        <dbReference type="ARBA" id="ARBA00022723"/>
    </source>
</evidence>
<name>A0AAW1QI14_9CHLO</name>
<proteinExistence type="inferred from homology"/>
<organism evidence="12 13">
    <name type="scientific">Elliptochloris bilobata</name>
    <dbReference type="NCBI Taxonomy" id="381761"/>
    <lineage>
        <taxon>Eukaryota</taxon>
        <taxon>Viridiplantae</taxon>
        <taxon>Chlorophyta</taxon>
        <taxon>core chlorophytes</taxon>
        <taxon>Trebouxiophyceae</taxon>
        <taxon>Trebouxiophyceae incertae sedis</taxon>
        <taxon>Elliptochloris clade</taxon>
        <taxon>Elliptochloris</taxon>
    </lineage>
</organism>
<dbReference type="Pfam" id="PF13456">
    <property type="entry name" value="RVT_3"/>
    <property type="match status" value="1"/>
</dbReference>
<dbReference type="Proteomes" id="UP001445335">
    <property type="component" value="Unassembled WGS sequence"/>
</dbReference>
<accession>A0AAW1QI14</accession>
<evidence type="ECO:0000256" key="2">
    <source>
        <dbReference type="ARBA" id="ARBA00004065"/>
    </source>
</evidence>
<evidence type="ECO:0000256" key="6">
    <source>
        <dbReference type="ARBA" id="ARBA00022722"/>
    </source>
</evidence>
<comment type="cofactor">
    <cofactor evidence="1">
        <name>Mg(2+)</name>
        <dbReference type="ChEBI" id="CHEBI:18420"/>
    </cofactor>
</comment>
<dbReference type="SUPFAM" id="SSF55658">
    <property type="entry name" value="L9 N-domain-like"/>
    <property type="match status" value="1"/>
</dbReference>
<evidence type="ECO:0000256" key="9">
    <source>
        <dbReference type="ARBA" id="ARBA00022801"/>
    </source>
</evidence>
<dbReference type="PANTHER" id="PTHR46387:SF2">
    <property type="entry name" value="RIBONUCLEASE HI"/>
    <property type="match status" value="1"/>
</dbReference>
<evidence type="ECO:0000256" key="4">
    <source>
        <dbReference type="ARBA" id="ARBA00012180"/>
    </source>
</evidence>
<evidence type="ECO:0000256" key="5">
    <source>
        <dbReference type="ARBA" id="ARBA00017721"/>
    </source>
</evidence>
<dbReference type="InterPro" id="IPR012337">
    <property type="entry name" value="RNaseH-like_sf"/>
</dbReference>
<dbReference type="CDD" id="cd09279">
    <property type="entry name" value="RNase_HI_like"/>
    <property type="match status" value="1"/>
</dbReference>
<dbReference type="SUPFAM" id="SSF53098">
    <property type="entry name" value="Ribonuclease H-like"/>
    <property type="match status" value="1"/>
</dbReference>
<dbReference type="PANTHER" id="PTHR46387">
    <property type="entry name" value="POLYNUCLEOTIDYL TRANSFERASE, RIBONUCLEASE H-LIKE SUPERFAMILY PROTEIN"/>
    <property type="match status" value="1"/>
</dbReference>
<keyword evidence="7" id="KW-0479">Metal-binding</keyword>
<sequence length="259" mass="27470">MGKRKGGGKLYAVRVGRRTGIFHAWDDCSQQVHGFSGAQFKSFSSQAQAEAYLDCCEEHETEPASPLCTSSVLLCGVGVAQEPGPAPEAAEGGGTEPCPLVSPRLCYRLEWDGGARGNPGPAGAGAVLYEDESSSEVGSVCVTLGHATNNVAEYRGLVAGLEAARDLGVRRLRVMGDSLLVVNQMKGSWQVLNAGLQPLHKEATELSRGFDEFTIGHMPREANKVADALSNVAMDGAGWEGLRDSQARPLYRAAHGWVD</sequence>
<dbReference type="InterPro" id="IPR011320">
    <property type="entry name" value="RNase_H1_N"/>
</dbReference>
<keyword evidence="6" id="KW-0540">Nuclease</keyword>
<dbReference type="GO" id="GO:0003676">
    <property type="term" value="F:nucleic acid binding"/>
    <property type="evidence" value="ECO:0007669"/>
    <property type="project" value="InterPro"/>
</dbReference>
<evidence type="ECO:0000256" key="3">
    <source>
        <dbReference type="ARBA" id="ARBA00005300"/>
    </source>
</evidence>
<evidence type="ECO:0000313" key="13">
    <source>
        <dbReference type="Proteomes" id="UP001445335"/>
    </source>
</evidence>
<dbReference type="Pfam" id="PF01693">
    <property type="entry name" value="Cauli_VI"/>
    <property type="match status" value="1"/>
</dbReference>
<comment type="similarity">
    <text evidence="3">Belongs to the RNase H family.</text>
</comment>
<evidence type="ECO:0000259" key="11">
    <source>
        <dbReference type="PROSITE" id="PS50879"/>
    </source>
</evidence>
<gene>
    <name evidence="12" type="ORF">WJX81_004150</name>
</gene>
<dbReference type="InterPro" id="IPR037056">
    <property type="entry name" value="RNase_H1_N_sf"/>
</dbReference>
<dbReference type="EC" id="3.1.26.4" evidence="4"/>
<evidence type="ECO:0000256" key="10">
    <source>
        <dbReference type="ARBA" id="ARBA00022842"/>
    </source>
</evidence>
<reference evidence="12 13" key="1">
    <citation type="journal article" date="2024" name="Nat. Commun.">
        <title>Phylogenomics reveals the evolutionary origins of lichenization in chlorophyte algae.</title>
        <authorList>
            <person name="Puginier C."/>
            <person name="Libourel C."/>
            <person name="Otte J."/>
            <person name="Skaloud P."/>
            <person name="Haon M."/>
            <person name="Grisel S."/>
            <person name="Petersen M."/>
            <person name="Berrin J.G."/>
            <person name="Delaux P.M."/>
            <person name="Dal Grande F."/>
            <person name="Keller J."/>
        </authorList>
    </citation>
    <scope>NUCLEOTIDE SEQUENCE [LARGE SCALE GENOMIC DNA]</scope>
    <source>
        <strain evidence="12 13">SAG 245.80</strain>
    </source>
</reference>
<comment type="function">
    <text evidence="2">Endonuclease that specifically degrades the RNA of RNA-DNA hybrids.</text>
</comment>
<evidence type="ECO:0000256" key="1">
    <source>
        <dbReference type="ARBA" id="ARBA00001946"/>
    </source>
</evidence>
<dbReference type="InterPro" id="IPR009027">
    <property type="entry name" value="Ribosomal_bL9/RNase_H1_N"/>
</dbReference>
<dbReference type="PROSITE" id="PS50879">
    <property type="entry name" value="RNASE_H_1"/>
    <property type="match status" value="1"/>
</dbReference>
<keyword evidence="8" id="KW-0255">Endonuclease</keyword>
<evidence type="ECO:0000313" key="12">
    <source>
        <dbReference type="EMBL" id="KAK9821101.1"/>
    </source>
</evidence>
<keyword evidence="9" id="KW-0378">Hydrolase</keyword>
<protein>
    <recommendedName>
        <fullName evidence="5">Ribonuclease H</fullName>
        <ecNumber evidence="4">3.1.26.4</ecNumber>
    </recommendedName>
</protein>
<evidence type="ECO:0000256" key="8">
    <source>
        <dbReference type="ARBA" id="ARBA00022759"/>
    </source>
</evidence>
<keyword evidence="10" id="KW-0460">Magnesium</keyword>
<dbReference type="EMBL" id="JALJOU010000108">
    <property type="protein sequence ID" value="KAK9821101.1"/>
    <property type="molecule type" value="Genomic_DNA"/>
</dbReference>